<dbReference type="InterPro" id="IPR007219">
    <property type="entry name" value="XnlR_reg_dom"/>
</dbReference>
<keyword evidence="5" id="KW-1185">Reference proteome</keyword>
<name>A0A179EZ75_METCM</name>
<feature type="domain" description="Xylanolytic transcriptional activator regulatory" evidence="3">
    <location>
        <begin position="201"/>
        <end position="277"/>
    </location>
</feature>
<evidence type="ECO:0000256" key="2">
    <source>
        <dbReference type="SAM" id="MobiDB-lite"/>
    </source>
</evidence>
<dbReference type="SMART" id="SM00906">
    <property type="entry name" value="Fungal_trans"/>
    <property type="match status" value="1"/>
</dbReference>
<proteinExistence type="predicted"/>
<dbReference type="GeneID" id="28853477"/>
<dbReference type="CDD" id="cd12148">
    <property type="entry name" value="fungal_TF_MHR"/>
    <property type="match status" value="1"/>
</dbReference>
<dbReference type="InterPro" id="IPR052780">
    <property type="entry name" value="AAA_Catabolism_Regulators"/>
</dbReference>
<evidence type="ECO:0000259" key="3">
    <source>
        <dbReference type="SMART" id="SM00906"/>
    </source>
</evidence>
<dbReference type="GO" id="GO:0003677">
    <property type="term" value="F:DNA binding"/>
    <property type="evidence" value="ECO:0007669"/>
    <property type="project" value="InterPro"/>
</dbReference>
<feature type="compositionally biased region" description="Basic and acidic residues" evidence="2">
    <location>
        <begin position="519"/>
        <end position="528"/>
    </location>
</feature>
<comment type="caution">
    <text evidence="4">The sequence shown here is derived from an EMBL/GenBank/DDBJ whole genome shotgun (WGS) entry which is preliminary data.</text>
</comment>
<evidence type="ECO:0000313" key="5">
    <source>
        <dbReference type="Proteomes" id="UP000078397"/>
    </source>
</evidence>
<organism evidence="4 5">
    <name type="scientific">Pochonia chlamydosporia 170</name>
    <dbReference type="NCBI Taxonomy" id="1380566"/>
    <lineage>
        <taxon>Eukaryota</taxon>
        <taxon>Fungi</taxon>
        <taxon>Dikarya</taxon>
        <taxon>Ascomycota</taxon>
        <taxon>Pezizomycotina</taxon>
        <taxon>Sordariomycetes</taxon>
        <taxon>Hypocreomycetidae</taxon>
        <taxon>Hypocreales</taxon>
        <taxon>Clavicipitaceae</taxon>
        <taxon>Pochonia</taxon>
    </lineage>
</organism>
<evidence type="ECO:0000313" key="4">
    <source>
        <dbReference type="EMBL" id="OAQ58481.1"/>
    </source>
</evidence>
<dbReference type="GO" id="GO:0006351">
    <property type="term" value="P:DNA-templated transcription"/>
    <property type="evidence" value="ECO:0007669"/>
    <property type="project" value="InterPro"/>
</dbReference>
<dbReference type="EMBL" id="LSBJ02000017">
    <property type="protein sequence ID" value="OAQ58481.1"/>
    <property type="molecule type" value="Genomic_DNA"/>
</dbReference>
<dbReference type="GO" id="GO:0008270">
    <property type="term" value="F:zinc ion binding"/>
    <property type="evidence" value="ECO:0007669"/>
    <property type="project" value="InterPro"/>
</dbReference>
<evidence type="ECO:0000256" key="1">
    <source>
        <dbReference type="ARBA" id="ARBA00023242"/>
    </source>
</evidence>
<dbReference type="PANTHER" id="PTHR31644">
    <property type="entry name" value="TRANSCRIPTIONAL ACTIVATOR ARO80-RELATED"/>
    <property type="match status" value="1"/>
</dbReference>
<dbReference type="OrthoDB" id="5818554at2759"/>
<accession>A0A179EZ75</accession>
<dbReference type="STRING" id="1380566.A0A179EZ75"/>
<dbReference type="KEGG" id="pchm:VFPPC_11237"/>
<gene>
    <name evidence="4" type="ORF">VFPPC_11237</name>
</gene>
<dbReference type="AlphaFoldDB" id="A0A179EZ75"/>
<sequence length="582" mass="65718">MEDQTDGPENLDGTGAMYHETHTELRNPADALRILAGSSKHENAALGPVASHNLDNMTPSEMLTGDSLDGFELVMAGNLPLEVVFQLLESFCQNYHPFCPIVPSYMLGLSAARLIKKSDHFLLGVILTIASRDSPQHLGMHSHCWAHTRQLLLDITLAVPWTQKSRVVEGLLLLSEWLPHSMLEQSTSEDFDHVFGEDRTAWSLIGLAVRYGYLMRIDTAAFRNVDQQEPREQQEYKRLIWTFIYIADRQISARLGQSFWSRGPSLSTRFTAKDFPTLTTLPGCGENYTSVLEATIELTQILHNAHAILYSSQERTRIMVRDGDYSRYLDDFQRAAQSWHTTWRDIQVSTKLRLPLFLLFEYVCLYVNAFSFQAILARRQAERRRSPNPRDRERGLTHPFEAGILRSPDGRYVFDAIDAATNIITLMNDADSQTDLRYLPSRYYLYSVYASVFLYKASRAGAVRSKTQREEIVALADGLIASLGQTASSDSHIGRTYSNLLKRLDFRAMTGQCPPVASESDRELRNREGGTSQVAAGGTSAGHQDISSLAMQSDDFEITLPPLSDYDIEEFNNFTLGNIWQF</sequence>
<keyword evidence="1" id="KW-0539">Nucleus</keyword>
<reference evidence="4 5" key="1">
    <citation type="journal article" date="2016" name="PLoS Pathog.">
        <title>Biosynthesis of antibiotic leucinostatins in bio-control fungus Purpureocillium lilacinum and their inhibition on phytophthora revealed by genome mining.</title>
        <authorList>
            <person name="Wang G."/>
            <person name="Liu Z."/>
            <person name="Lin R."/>
            <person name="Li E."/>
            <person name="Mao Z."/>
            <person name="Ling J."/>
            <person name="Yang Y."/>
            <person name="Yin W.B."/>
            <person name="Xie B."/>
        </authorList>
    </citation>
    <scope>NUCLEOTIDE SEQUENCE [LARGE SCALE GENOMIC DNA]</scope>
    <source>
        <strain evidence="4">170</strain>
    </source>
</reference>
<dbReference type="GO" id="GO:0005634">
    <property type="term" value="C:nucleus"/>
    <property type="evidence" value="ECO:0007669"/>
    <property type="project" value="TreeGrafter"/>
</dbReference>
<protein>
    <submittedName>
        <fullName evidence="4">C6 transcription factor</fullName>
    </submittedName>
</protein>
<dbReference type="Proteomes" id="UP000078397">
    <property type="component" value="Unassembled WGS sequence"/>
</dbReference>
<dbReference type="PANTHER" id="PTHR31644:SF1">
    <property type="entry name" value="ZN(II)2CYS6 TRANSCRIPTION FACTOR (EUROFUNG)"/>
    <property type="match status" value="1"/>
</dbReference>
<feature type="region of interest" description="Disordered" evidence="2">
    <location>
        <begin position="515"/>
        <end position="541"/>
    </location>
</feature>
<dbReference type="GO" id="GO:0000981">
    <property type="term" value="F:DNA-binding transcription factor activity, RNA polymerase II-specific"/>
    <property type="evidence" value="ECO:0007669"/>
    <property type="project" value="TreeGrafter"/>
</dbReference>
<dbReference type="RefSeq" id="XP_018136628.1">
    <property type="nucleotide sequence ID" value="XM_018289483.1"/>
</dbReference>